<proteinExistence type="predicted"/>
<dbReference type="Proteomes" id="UP001215280">
    <property type="component" value="Unassembled WGS sequence"/>
</dbReference>
<protein>
    <submittedName>
        <fullName evidence="2">Uncharacterized protein</fullName>
    </submittedName>
</protein>
<organism evidence="2 3">
    <name type="scientific">Mycena maculata</name>
    <dbReference type="NCBI Taxonomy" id="230809"/>
    <lineage>
        <taxon>Eukaryota</taxon>
        <taxon>Fungi</taxon>
        <taxon>Dikarya</taxon>
        <taxon>Basidiomycota</taxon>
        <taxon>Agaricomycotina</taxon>
        <taxon>Agaricomycetes</taxon>
        <taxon>Agaricomycetidae</taxon>
        <taxon>Agaricales</taxon>
        <taxon>Marasmiineae</taxon>
        <taxon>Mycenaceae</taxon>
        <taxon>Mycena</taxon>
    </lineage>
</organism>
<name>A0AAD7K6Y5_9AGAR</name>
<evidence type="ECO:0000313" key="2">
    <source>
        <dbReference type="EMBL" id="KAJ7779445.1"/>
    </source>
</evidence>
<accession>A0AAD7K6Y5</accession>
<sequence>MGPSLLHLILNADLFLTETFPAFQAFMALTNKQAGSPVIASTGVDVPDAQPEPAPPSASADLPPSVNSAGFRTGGPWIVLYVVILGGSLLPIVDDVTLERYWYCVTKGRYVGITLSHALAWAAISGVSGGVMKAYKSQADTIAAFSESLQYHMVTVVA</sequence>
<feature type="region of interest" description="Disordered" evidence="1">
    <location>
        <begin position="41"/>
        <end position="63"/>
    </location>
</feature>
<evidence type="ECO:0000256" key="1">
    <source>
        <dbReference type="SAM" id="MobiDB-lite"/>
    </source>
</evidence>
<evidence type="ECO:0000313" key="3">
    <source>
        <dbReference type="Proteomes" id="UP001215280"/>
    </source>
</evidence>
<gene>
    <name evidence="2" type="ORF">DFH07DRAFT_950501</name>
</gene>
<dbReference type="EMBL" id="JARJLG010000007">
    <property type="protein sequence ID" value="KAJ7779445.1"/>
    <property type="molecule type" value="Genomic_DNA"/>
</dbReference>
<dbReference type="AlphaFoldDB" id="A0AAD7K6Y5"/>
<comment type="caution">
    <text evidence="2">The sequence shown here is derived from an EMBL/GenBank/DDBJ whole genome shotgun (WGS) entry which is preliminary data.</text>
</comment>
<reference evidence="2" key="1">
    <citation type="submission" date="2023-03" db="EMBL/GenBank/DDBJ databases">
        <title>Massive genome expansion in bonnet fungi (Mycena s.s.) driven by repeated elements and novel gene families across ecological guilds.</title>
        <authorList>
            <consortium name="Lawrence Berkeley National Laboratory"/>
            <person name="Harder C.B."/>
            <person name="Miyauchi S."/>
            <person name="Viragh M."/>
            <person name="Kuo A."/>
            <person name="Thoen E."/>
            <person name="Andreopoulos B."/>
            <person name="Lu D."/>
            <person name="Skrede I."/>
            <person name="Drula E."/>
            <person name="Henrissat B."/>
            <person name="Morin E."/>
            <person name="Kohler A."/>
            <person name="Barry K."/>
            <person name="LaButti K."/>
            <person name="Morin E."/>
            <person name="Salamov A."/>
            <person name="Lipzen A."/>
            <person name="Mereny Z."/>
            <person name="Hegedus B."/>
            <person name="Baldrian P."/>
            <person name="Stursova M."/>
            <person name="Weitz H."/>
            <person name="Taylor A."/>
            <person name="Grigoriev I.V."/>
            <person name="Nagy L.G."/>
            <person name="Martin F."/>
            <person name="Kauserud H."/>
        </authorList>
    </citation>
    <scope>NUCLEOTIDE SEQUENCE</scope>
    <source>
        <strain evidence="2">CBHHK188m</strain>
    </source>
</reference>
<keyword evidence="3" id="KW-1185">Reference proteome</keyword>